<evidence type="ECO:0000313" key="10">
    <source>
        <dbReference type="Proteomes" id="UP001623008"/>
    </source>
</evidence>
<dbReference type="InterPro" id="IPR050390">
    <property type="entry name" value="C5-Methyltransferase"/>
</dbReference>
<sequence length="415" mass="46146">MSKSGLNNRKVKTLISLFSGAGGLDIGLAEAGFDVRLCVEIDEDAQETIRINHPGWALASPGDIHELTPENILRQAGLKPKELTLLAGGPPCQPFSKSGYWASGDSARLDDPRSNTLAAYLSVVGEALPEILLIENVKGINFKNKNEGMCYLLEGLGEINQISGVKYSPQIFNLNAADYGVPQLRERVFIIAHREGLEFQLPKPTHMSDEELSFTTSADHHRTVWDAIGDLDSAVWSEDLNIQGKWQDLLPSIPEGQNYQWHTERSGGKSIFGWRTRFWSFLLKLSKNKPSWTIQAQPGPATGPFHWKSRQLSIRELARIQTFPDHIEFSGSRRSAIKQIGNAVPPAIGELFGLEFCRQFFKENVRTTLQLIPKKRKDCPGPERCKPVPLKYLDLIGEYADHPGTGKGPGAVLRK</sequence>
<dbReference type="Gene3D" id="3.40.50.150">
    <property type="entry name" value="Vaccinia Virus protein VP39"/>
    <property type="match status" value="1"/>
</dbReference>
<dbReference type="PANTHER" id="PTHR10629">
    <property type="entry name" value="CYTOSINE-SPECIFIC METHYLTRANSFERASE"/>
    <property type="match status" value="1"/>
</dbReference>
<dbReference type="SUPFAM" id="SSF53335">
    <property type="entry name" value="S-adenosyl-L-methionine-dependent methyltransferases"/>
    <property type="match status" value="1"/>
</dbReference>
<dbReference type="InterPro" id="IPR029063">
    <property type="entry name" value="SAM-dependent_MTases_sf"/>
</dbReference>
<evidence type="ECO:0000256" key="6">
    <source>
        <dbReference type="ARBA" id="ARBA00047422"/>
    </source>
</evidence>
<keyword evidence="3 7" id="KW-0808">Transferase</keyword>
<dbReference type="InterPro" id="IPR001525">
    <property type="entry name" value="C5_MeTfrase"/>
</dbReference>
<dbReference type="EMBL" id="JBJHQF010000014">
    <property type="protein sequence ID" value="MFK9004753.1"/>
    <property type="molecule type" value="Genomic_DNA"/>
</dbReference>
<evidence type="ECO:0000256" key="5">
    <source>
        <dbReference type="ARBA" id="ARBA00022747"/>
    </source>
</evidence>
<organism evidence="9 10">
    <name type="scientific">Pseudomonas pergaminensis</name>
    <dbReference type="NCBI Taxonomy" id="2853159"/>
    <lineage>
        <taxon>Bacteria</taxon>
        <taxon>Pseudomonadati</taxon>
        <taxon>Pseudomonadota</taxon>
        <taxon>Gammaproteobacteria</taxon>
        <taxon>Pseudomonadales</taxon>
        <taxon>Pseudomonadaceae</taxon>
        <taxon>Pseudomonas</taxon>
    </lineage>
</organism>
<protein>
    <recommendedName>
        <fullName evidence="1">DNA (cytosine-5-)-methyltransferase</fullName>
        <ecNumber evidence="1">2.1.1.37</ecNumber>
    </recommendedName>
</protein>
<comment type="caution">
    <text evidence="9">The sequence shown here is derived from an EMBL/GenBank/DDBJ whole genome shotgun (WGS) entry which is preliminary data.</text>
</comment>
<proteinExistence type="inferred from homology"/>
<dbReference type="RefSeq" id="WP_406597589.1">
    <property type="nucleotide sequence ID" value="NZ_JBJHQF010000014.1"/>
</dbReference>
<dbReference type="Pfam" id="PF00145">
    <property type="entry name" value="DNA_methylase"/>
    <property type="match status" value="1"/>
</dbReference>
<dbReference type="PROSITE" id="PS51679">
    <property type="entry name" value="SAM_MT_C5"/>
    <property type="match status" value="1"/>
</dbReference>
<dbReference type="EC" id="2.1.1.37" evidence="1"/>
<keyword evidence="4 7" id="KW-0949">S-adenosyl-L-methionine</keyword>
<reference evidence="9 10" key="1">
    <citation type="submission" date="2024-11" db="EMBL/GenBank/DDBJ databases">
        <authorList>
            <person name="Lucas J.A."/>
        </authorList>
    </citation>
    <scope>NUCLEOTIDE SEQUENCE [LARGE SCALE GENOMIC DNA]</scope>
    <source>
        <strain evidence="9 10">Z 7.15</strain>
    </source>
</reference>
<feature type="active site" evidence="7">
    <location>
        <position position="92"/>
    </location>
</feature>
<comment type="similarity">
    <text evidence="7 8">Belongs to the class I-like SAM-binding methyltransferase superfamily. C5-methyltransferase family.</text>
</comment>
<dbReference type="PANTHER" id="PTHR10629:SF52">
    <property type="entry name" value="DNA (CYTOSINE-5)-METHYLTRANSFERASE 1"/>
    <property type="match status" value="1"/>
</dbReference>
<dbReference type="Gene3D" id="3.90.120.10">
    <property type="entry name" value="DNA Methylase, subunit A, domain 2"/>
    <property type="match status" value="1"/>
</dbReference>
<evidence type="ECO:0000313" key="9">
    <source>
        <dbReference type="EMBL" id="MFK9004753.1"/>
    </source>
</evidence>
<evidence type="ECO:0000256" key="8">
    <source>
        <dbReference type="RuleBase" id="RU000416"/>
    </source>
</evidence>
<evidence type="ECO:0000256" key="7">
    <source>
        <dbReference type="PROSITE-ProRule" id="PRU01016"/>
    </source>
</evidence>
<dbReference type="GO" id="GO:0003886">
    <property type="term" value="F:DNA (cytosine-5-)-methyltransferase activity"/>
    <property type="evidence" value="ECO:0007669"/>
    <property type="project" value="UniProtKB-EC"/>
</dbReference>
<name>A0ABW8QYP8_9PSED</name>
<gene>
    <name evidence="9" type="ORF">ACJEBJ_11510</name>
</gene>
<dbReference type="NCBIfam" id="TIGR00675">
    <property type="entry name" value="dcm"/>
    <property type="match status" value="1"/>
</dbReference>
<evidence type="ECO:0000256" key="3">
    <source>
        <dbReference type="ARBA" id="ARBA00022679"/>
    </source>
</evidence>
<comment type="catalytic activity">
    <reaction evidence="6">
        <text>a 2'-deoxycytidine in DNA + S-adenosyl-L-methionine = a 5-methyl-2'-deoxycytidine in DNA + S-adenosyl-L-homocysteine + H(+)</text>
        <dbReference type="Rhea" id="RHEA:13681"/>
        <dbReference type="Rhea" id="RHEA-COMP:11369"/>
        <dbReference type="Rhea" id="RHEA-COMP:11370"/>
        <dbReference type="ChEBI" id="CHEBI:15378"/>
        <dbReference type="ChEBI" id="CHEBI:57856"/>
        <dbReference type="ChEBI" id="CHEBI:59789"/>
        <dbReference type="ChEBI" id="CHEBI:85452"/>
        <dbReference type="ChEBI" id="CHEBI:85454"/>
        <dbReference type="EC" id="2.1.1.37"/>
    </reaction>
</comment>
<evidence type="ECO:0000256" key="1">
    <source>
        <dbReference type="ARBA" id="ARBA00011975"/>
    </source>
</evidence>
<dbReference type="PRINTS" id="PR00105">
    <property type="entry name" value="C5METTRFRASE"/>
</dbReference>
<evidence type="ECO:0000256" key="4">
    <source>
        <dbReference type="ARBA" id="ARBA00022691"/>
    </source>
</evidence>
<keyword evidence="2 7" id="KW-0489">Methyltransferase</keyword>
<keyword evidence="5" id="KW-0680">Restriction system</keyword>
<evidence type="ECO:0000256" key="2">
    <source>
        <dbReference type="ARBA" id="ARBA00022603"/>
    </source>
</evidence>
<dbReference type="GO" id="GO:0032259">
    <property type="term" value="P:methylation"/>
    <property type="evidence" value="ECO:0007669"/>
    <property type="project" value="UniProtKB-KW"/>
</dbReference>
<accession>A0ABW8QYP8</accession>
<dbReference type="Proteomes" id="UP001623008">
    <property type="component" value="Unassembled WGS sequence"/>
</dbReference>
<keyword evidence="10" id="KW-1185">Reference proteome</keyword>